<dbReference type="SUPFAM" id="SSF88946">
    <property type="entry name" value="Sigma2 domain of RNA polymerase sigma factors"/>
    <property type="match status" value="1"/>
</dbReference>
<evidence type="ECO:0000259" key="7">
    <source>
        <dbReference type="Pfam" id="PF08281"/>
    </source>
</evidence>
<evidence type="ECO:0000256" key="4">
    <source>
        <dbReference type="ARBA" id="ARBA00023125"/>
    </source>
</evidence>
<dbReference type="InterPro" id="IPR014284">
    <property type="entry name" value="RNA_pol_sigma-70_dom"/>
</dbReference>
<organism evidence="8 9">
    <name type="scientific">phage PKM.Lu.22.1</name>
    <dbReference type="NCBI Taxonomy" id="3049197"/>
    <lineage>
        <taxon>Viruses</taxon>
        <taxon>Duplodnaviria</taxon>
        <taxon>Heunggongvirae</taxon>
        <taxon>Uroviricota</taxon>
        <taxon>Caudoviricetes</taxon>
        <taxon>Grimontviridae</taxon>
    </lineage>
</organism>
<sequence length="185" mass="22030">MAKRISAPTPKQETYTYEELYNEFWKPLQKQFYYMEKDYHLAEDLAQETLLRIWQYWDRIQWDKLGGVIGTIANNVRYGYVRREFDRVDTEMYDNVLEFECHDNGLTDPVRELLADEASSFVQRAFETLKESERELFTDVYLKNLTTKDVASKYGMSSNNIYVSLHRIRSQLVANIDKESVNFQS</sequence>
<feature type="domain" description="RNA polymerase sigma factor 70 region 4 type 2" evidence="7">
    <location>
        <begin position="122"/>
        <end position="172"/>
    </location>
</feature>
<dbReference type="Gene3D" id="1.10.1740.10">
    <property type="match status" value="1"/>
</dbReference>
<name>A0AAF0KYA9_9CAUD</name>
<keyword evidence="3" id="KW-0731">Sigma factor</keyword>
<evidence type="ECO:0000256" key="1">
    <source>
        <dbReference type="ARBA" id="ARBA00010641"/>
    </source>
</evidence>
<keyword evidence="9" id="KW-1185">Reference proteome</keyword>
<dbReference type="SUPFAM" id="SSF88659">
    <property type="entry name" value="Sigma3 and sigma4 domains of RNA polymerase sigma factors"/>
    <property type="match status" value="1"/>
</dbReference>
<proteinExistence type="inferred from homology"/>
<accession>A0AAF0KYA9</accession>
<dbReference type="InterPro" id="IPR013249">
    <property type="entry name" value="RNA_pol_sigma70_r4_t2"/>
</dbReference>
<dbReference type="InterPro" id="IPR013324">
    <property type="entry name" value="RNA_pol_sigma_r3/r4-like"/>
</dbReference>
<evidence type="ECO:0000256" key="3">
    <source>
        <dbReference type="ARBA" id="ARBA00023082"/>
    </source>
</evidence>
<evidence type="ECO:0000259" key="6">
    <source>
        <dbReference type="Pfam" id="PF04542"/>
    </source>
</evidence>
<protein>
    <recommendedName>
        <fullName evidence="10">Sigma-70 family RNA polymerase sigma factor</fullName>
    </recommendedName>
</protein>
<dbReference type="PANTHER" id="PTHR43133:SF8">
    <property type="entry name" value="RNA POLYMERASE SIGMA FACTOR HI_1459-RELATED"/>
    <property type="match status" value="1"/>
</dbReference>
<dbReference type="InterPro" id="IPR007627">
    <property type="entry name" value="RNA_pol_sigma70_r2"/>
</dbReference>
<evidence type="ECO:0000256" key="2">
    <source>
        <dbReference type="ARBA" id="ARBA00023015"/>
    </source>
</evidence>
<dbReference type="GO" id="GO:0016987">
    <property type="term" value="F:sigma factor activity"/>
    <property type="evidence" value="ECO:0007669"/>
    <property type="project" value="UniProtKB-KW"/>
</dbReference>
<evidence type="ECO:0008006" key="10">
    <source>
        <dbReference type="Google" id="ProtNLM"/>
    </source>
</evidence>
<keyword evidence="2" id="KW-0805">Transcription regulation</keyword>
<feature type="domain" description="RNA polymerase sigma-70 region 2" evidence="6">
    <location>
        <begin position="32"/>
        <end position="82"/>
    </location>
</feature>
<evidence type="ECO:0000313" key="9">
    <source>
        <dbReference type="Proteomes" id="UP001223176"/>
    </source>
</evidence>
<dbReference type="PANTHER" id="PTHR43133">
    <property type="entry name" value="RNA POLYMERASE ECF-TYPE SIGMA FACTO"/>
    <property type="match status" value="1"/>
</dbReference>
<keyword evidence="5" id="KW-0804">Transcription</keyword>
<keyword evidence="4" id="KW-0238">DNA-binding</keyword>
<comment type="similarity">
    <text evidence="1">Belongs to the sigma-70 factor family. ECF subfamily.</text>
</comment>
<dbReference type="NCBIfam" id="TIGR02937">
    <property type="entry name" value="sigma70-ECF"/>
    <property type="match status" value="1"/>
</dbReference>
<dbReference type="GO" id="GO:0003677">
    <property type="term" value="F:DNA binding"/>
    <property type="evidence" value="ECO:0007669"/>
    <property type="project" value="UniProtKB-KW"/>
</dbReference>
<evidence type="ECO:0000256" key="5">
    <source>
        <dbReference type="ARBA" id="ARBA00023163"/>
    </source>
</evidence>
<dbReference type="Proteomes" id="UP001223176">
    <property type="component" value="Segment"/>
</dbReference>
<dbReference type="InterPro" id="IPR036388">
    <property type="entry name" value="WH-like_DNA-bd_sf"/>
</dbReference>
<evidence type="ECO:0000313" key="8">
    <source>
        <dbReference type="EMBL" id="WHS68301.1"/>
    </source>
</evidence>
<dbReference type="Pfam" id="PF04542">
    <property type="entry name" value="Sigma70_r2"/>
    <property type="match status" value="1"/>
</dbReference>
<dbReference type="GO" id="GO:0006352">
    <property type="term" value="P:DNA-templated transcription initiation"/>
    <property type="evidence" value="ECO:0007669"/>
    <property type="project" value="InterPro"/>
</dbReference>
<reference evidence="8" key="1">
    <citation type="submission" date="2023-04" db="EMBL/GenBank/DDBJ databases">
        <title>Isolation and Characterization of Novel Plasmid-specific Phages Infecting Bacteria Carrying Diverse Conjugative Plasmids.</title>
        <authorList>
            <person name="Parra B."/>
            <person name="Cockx B."/>
            <person name="Lutz V.T."/>
            <person name="Bronsted L."/>
            <person name="Smets B.F."/>
            <person name="Dechesne A."/>
        </authorList>
    </citation>
    <scope>NUCLEOTIDE SEQUENCE</scope>
</reference>
<dbReference type="Gene3D" id="1.10.10.10">
    <property type="entry name" value="Winged helix-like DNA-binding domain superfamily/Winged helix DNA-binding domain"/>
    <property type="match status" value="1"/>
</dbReference>
<dbReference type="Pfam" id="PF08281">
    <property type="entry name" value="Sigma70_r4_2"/>
    <property type="match status" value="1"/>
</dbReference>
<dbReference type="InterPro" id="IPR039425">
    <property type="entry name" value="RNA_pol_sigma-70-like"/>
</dbReference>
<dbReference type="InterPro" id="IPR013325">
    <property type="entry name" value="RNA_pol_sigma_r2"/>
</dbReference>
<dbReference type="EMBL" id="OQ829281">
    <property type="protein sequence ID" value="WHS68301.1"/>
    <property type="molecule type" value="Genomic_DNA"/>
</dbReference>